<proteinExistence type="predicted"/>
<protein>
    <submittedName>
        <fullName evidence="1">Uncharacterized protein</fullName>
    </submittedName>
</protein>
<name>A0AAU9QQJ9_9VIBR</name>
<dbReference type="AlphaFoldDB" id="A0AAU9QQJ9"/>
<sequence>MICIAKIIVWFDYLDMGAHSALSITMLDLEDIFYTFSYSWITNIHFSQTFTG</sequence>
<gene>
    <name evidence="1" type="ORF">THF1A12_300008</name>
</gene>
<dbReference type="Proteomes" id="UP001295462">
    <property type="component" value="Unassembled WGS sequence"/>
</dbReference>
<reference evidence="1" key="1">
    <citation type="submission" date="2022-01" db="EMBL/GenBank/DDBJ databases">
        <authorList>
            <person name="Lagorce A."/>
        </authorList>
    </citation>
    <scope>NUCLEOTIDE SEQUENCE</scope>
    <source>
        <strain evidence="1">Th15_F1_A12</strain>
    </source>
</reference>
<evidence type="ECO:0000313" key="1">
    <source>
        <dbReference type="EMBL" id="CAH1596502.1"/>
    </source>
</evidence>
<comment type="caution">
    <text evidence="1">The sequence shown here is derived from an EMBL/GenBank/DDBJ whole genome shotgun (WGS) entry which is preliminary data.</text>
</comment>
<organism evidence="1 2">
    <name type="scientific">Vibrio jasicida</name>
    <dbReference type="NCBI Taxonomy" id="766224"/>
    <lineage>
        <taxon>Bacteria</taxon>
        <taxon>Pseudomonadati</taxon>
        <taxon>Pseudomonadota</taxon>
        <taxon>Gammaproteobacteria</taxon>
        <taxon>Vibrionales</taxon>
        <taxon>Vibrionaceae</taxon>
        <taxon>Vibrio</taxon>
    </lineage>
</organism>
<dbReference type="EMBL" id="CAKMUD010000084">
    <property type="protein sequence ID" value="CAH1596502.1"/>
    <property type="molecule type" value="Genomic_DNA"/>
</dbReference>
<accession>A0AAU9QQJ9</accession>
<evidence type="ECO:0000313" key="2">
    <source>
        <dbReference type="Proteomes" id="UP001295462"/>
    </source>
</evidence>